<dbReference type="InterPro" id="IPR005073">
    <property type="entry name" value="Peptidase_M74"/>
</dbReference>
<keyword evidence="7" id="KW-0482">Metalloprotease</keyword>
<dbReference type="AlphaFoldDB" id="A0A4U1J934"/>
<dbReference type="OrthoDB" id="8756136at2"/>
<sequence>MYRLTGSVGQGGRNAHDDVLLVQKQLNKNAHITSAIGTLPETGIMDEATLRAILSFQRAVVRLGSPDGRVDPHGRTWRMLLGDQPQATNVAFVQLSGENGNFYLYESQDRVWGTASTIQSIRNVAAVLKPHGFEIAIGDISFQQGGRMAPHGSHRRGTDVDIRPVRADGRRAPVTISDPNYSHARTKLLVEALHAEPNLKLILFNDSKMAGVRFWEGHHNHLHVRFEE</sequence>
<keyword evidence="3" id="KW-0732">Signal</keyword>
<dbReference type="Proteomes" id="UP000309215">
    <property type="component" value="Unassembled WGS sequence"/>
</dbReference>
<dbReference type="InterPro" id="IPR009045">
    <property type="entry name" value="Zn_M74/Hedgehog-like"/>
</dbReference>
<name>A0A4U1J934_9BACT</name>
<keyword evidence="5" id="KW-0378">Hydrolase</keyword>
<dbReference type="RefSeq" id="WP_136931217.1">
    <property type="nucleotide sequence ID" value="NZ_SSMQ01000024.1"/>
</dbReference>
<keyword evidence="1" id="KW-0645">Protease</keyword>
<evidence type="ECO:0000256" key="1">
    <source>
        <dbReference type="ARBA" id="ARBA00022670"/>
    </source>
</evidence>
<evidence type="ECO:0000256" key="2">
    <source>
        <dbReference type="ARBA" id="ARBA00022723"/>
    </source>
</evidence>
<evidence type="ECO:0008006" key="10">
    <source>
        <dbReference type="Google" id="ProtNLM"/>
    </source>
</evidence>
<keyword evidence="6" id="KW-0862">Zinc</keyword>
<keyword evidence="2" id="KW-0479">Metal-binding</keyword>
<evidence type="ECO:0000256" key="6">
    <source>
        <dbReference type="ARBA" id="ARBA00022833"/>
    </source>
</evidence>
<dbReference type="GO" id="GO:0004252">
    <property type="term" value="F:serine-type endopeptidase activity"/>
    <property type="evidence" value="ECO:0007669"/>
    <property type="project" value="InterPro"/>
</dbReference>
<dbReference type="Pfam" id="PF03411">
    <property type="entry name" value="Peptidase_M74"/>
    <property type="match status" value="1"/>
</dbReference>
<dbReference type="GO" id="GO:0006508">
    <property type="term" value="P:proteolysis"/>
    <property type="evidence" value="ECO:0007669"/>
    <property type="project" value="UniProtKB-KW"/>
</dbReference>
<dbReference type="GO" id="GO:0046872">
    <property type="term" value="F:metal ion binding"/>
    <property type="evidence" value="ECO:0007669"/>
    <property type="project" value="UniProtKB-KW"/>
</dbReference>
<evidence type="ECO:0000256" key="3">
    <source>
        <dbReference type="ARBA" id="ARBA00022729"/>
    </source>
</evidence>
<comment type="caution">
    <text evidence="8">The sequence shown here is derived from an EMBL/GenBank/DDBJ whole genome shotgun (WGS) entry which is preliminary data.</text>
</comment>
<dbReference type="GO" id="GO:0008237">
    <property type="term" value="F:metallopeptidase activity"/>
    <property type="evidence" value="ECO:0007669"/>
    <property type="project" value="UniProtKB-KW"/>
</dbReference>
<evidence type="ECO:0000256" key="4">
    <source>
        <dbReference type="ARBA" id="ARBA00022764"/>
    </source>
</evidence>
<dbReference type="InterPro" id="IPR036366">
    <property type="entry name" value="PGBDSf"/>
</dbReference>
<evidence type="ECO:0000313" key="8">
    <source>
        <dbReference type="EMBL" id="TKD04492.1"/>
    </source>
</evidence>
<keyword evidence="9" id="KW-1185">Reference proteome</keyword>
<evidence type="ECO:0000256" key="5">
    <source>
        <dbReference type="ARBA" id="ARBA00022801"/>
    </source>
</evidence>
<dbReference type="Gene3D" id="3.30.1380.10">
    <property type="match status" value="1"/>
</dbReference>
<protein>
    <recommendedName>
        <fullName evidence="10">Peptidoglycan-binding protein</fullName>
    </recommendedName>
</protein>
<organism evidence="8 9">
    <name type="scientific">Polyangium fumosum</name>
    <dbReference type="NCBI Taxonomy" id="889272"/>
    <lineage>
        <taxon>Bacteria</taxon>
        <taxon>Pseudomonadati</taxon>
        <taxon>Myxococcota</taxon>
        <taxon>Polyangia</taxon>
        <taxon>Polyangiales</taxon>
        <taxon>Polyangiaceae</taxon>
        <taxon>Polyangium</taxon>
    </lineage>
</organism>
<evidence type="ECO:0000256" key="7">
    <source>
        <dbReference type="ARBA" id="ARBA00023049"/>
    </source>
</evidence>
<dbReference type="GO" id="GO:0030288">
    <property type="term" value="C:outer membrane-bounded periplasmic space"/>
    <property type="evidence" value="ECO:0007669"/>
    <property type="project" value="InterPro"/>
</dbReference>
<accession>A0A4U1J934</accession>
<keyword evidence="4" id="KW-0574">Periplasm</keyword>
<evidence type="ECO:0000313" key="9">
    <source>
        <dbReference type="Proteomes" id="UP000309215"/>
    </source>
</evidence>
<proteinExistence type="predicted"/>
<reference evidence="8 9" key="1">
    <citation type="submission" date="2019-04" db="EMBL/GenBank/DDBJ databases">
        <authorList>
            <person name="Li Y."/>
            <person name="Wang J."/>
        </authorList>
    </citation>
    <scope>NUCLEOTIDE SEQUENCE [LARGE SCALE GENOMIC DNA]</scope>
    <source>
        <strain evidence="8 9">DSM 14668</strain>
    </source>
</reference>
<dbReference type="EMBL" id="SSMQ01000024">
    <property type="protein sequence ID" value="TKD04492.1"/>
    <property type="molecule type" value="Genomic_DNA"/>
</dbReference>
<gene>
    <name evidence="8" type="ORF">E8A74_23060</name>
</gene>
<dbReference type="SUPFAM" id="SSF55166">
    <property type="entry name" value="Hedgehog/DD-peptidase"/>
    <property type="match status" value="1"/>
</dbReference>
<dbReference type="Gene3D" id="1.10.101.10">
    <property type="entry name" value="PGBD-like superfamily/PGBD"/>
    <property type="match status" value="1"/>
</dbReference>